<feature type="compositionally biased region" description="Basic and acidic residues" evidence="3">
    <location>
        <begin position="641"/>
        <end position="677"/>
    </location>
</feature>
<accession>A0AAD3NGY0</accession>
<feature type="compositionally biased region" description="Polar residues" evidence="3">
    <location>
        <begin position="743"/>
        <end position="767"/>
    </location>
</feature>
<evidence type="ECO:0000256" key="2">
    <source>
        <dbReference type="ARBA" id="ARBA00040986"/>
    </source>
</evidence>
<feature type="region of interest" description="Disordered" evidence="3">
    <location>
        <begin position="1431"/>
        <end position="1469"/>
    </location>
</feature>
<feature type="compositionally biased region" description="Basic and acidic residues" evidence="3">
    <location>
        <begin position="1082"/>
        <end position="1092"/>
    </location>
</feature>
<evidence type="ECO:0000256" key="1">
    <source>
        <dbReference type="ARBA" id="ARBA00005705"/>
    </source>
</evidence>
<organism evidence="4 5">
    <name type="scientific">Lates japonicus</name>
    <name type="common">Japanese lates</name>
    <dbReference type="NCBI Taxonomy" id="270547"/>
    <lineage>
        <taxon>Eukaryota</taxon>
        <taxon>Metazoa</taxon>
        <taxon>Chordata</taxon>
        <taxon>Craniata</taxon>
        <taxon>Vertebrata</taxon>
        <taxon>Euteleostomi</taxon>
        <taxon>Actinopterygii</taxon>
        <taxon>Neopterygii</taxon>
        <taxon>Teleostei</taxon>
        <taxon>Neoteleostei</taxon>
        <taxon>Acanthomorphata</taxon>
        <taxon>Carangaria</taxon>
        <taxon>Carangaria incertae sedis</taxon>
        <taxon>Centropomidae</taxon>
        <taxon>Lates</taxon>
    </lineage>
</organism>
<feature type="compositionally biased region" description="Basic and acidic residues" evidence="3">
    <location>
        <begin position="618"/>
        <end position="629"/>
    </location>
</feature>
<feature type="compositionally biased region" description="Basic and acidic residues" evidence="3">
    <location>
        <begin position="1058"/>
        <end position="1074"/>
    </location>
</feature>
<feature type="region of interest" description="Disordered" evidence="3">
    <location>
        <begin position="1145"/>
        <end position="1278"/>
    </location>
</feature>
<dbReference type="Proteomes" id="UP001279410">
    <property type="component" value="Unassembled WGS sequence"/>
</dbReference>
<dbReference type="Gene3D" id="3.60.60.10">
    <property type="entry name" value="Penicillin V Acylase, Chain A"/>
    <property type="match status" value="1"/>
</dbReference>
<feature type="compositionally biased region" description="Basic and acidic residues" evidence="3">
    <location>
        <begin position="1456"/>
        <end position="1469"/>
    </location>
</feature>
<dbReference type="InterPro" id="IPR005322">
    <property type="entry name" value="Peptidase_C69"/>
</dbReference>
<feature type="compositionally biased region" description="Basic and acidic residues" evidence="3">
    <location>
        <begin position="718"/>
        <end position="734"/>
    </location>
</feature>
<feature type="region of interest" description="Disordered" evidence="3">
    <location>
        <begin position="544"/>
        <end position="677"/>
    </location>
</feature>
<dbReference type="PANTHER" id="PTHR12994">
    <property type="entry name" value="SECERNIN"/>
    <property type="match status" value="1"/>
</dbReference>
<comment type="similarity">
    <text evidence="1">Belongs to the peptidase C69 family. Secernin subfamily.</text>
</comment>
<feature type="region of interest" description="Disordered" evidence="3">
    <location>
        <begin position="1026"/>
        <end position="1118"/>
    </location>
</feature>
<dbReference type="GO" id="GO:0016805">
    <property type="term" value="F:dipeptidase activity"/>
    <property type="evidence" value="ECO:0007669"/>
    <property type="project" value="InterPro"/>
</dbReference>
<feature type="compositionally biased region" description="Basic and acidic residues" evidence="3">
    <location>
        <begin position="1224"/>
        <end position="1264"/>
    </location>
</feature>
<keyword evidence="5" id="KW-1185">Reference proteome</keyword>
<name>A0AAD3NGY0_LATJO</name>
<feature type="compositionally biased region" description="Basic residues" evidence="3">
    <location>
        <begin position="1207"/>
        <end position="1218"/>
    </location>
</feature>
<protein>
    <recommendedName>
        <fullName evidence="2">Secernin-2</fullName>
    </recommendedName>
</protein>
<dbReference type="Pfam" id="PF03577">
    <property type="entry name" value="Peptidase_C69"/>
    <property type="match status" value="1"/>
</dbReference>
<proteinExistence type="inferred from homology"/>
<feature type="region of interest" description="Disordered" evidence="3">
    <location>
        <begin position="695"/>
        <end position="767"/>
    </location>
</feature>
<feature type="compositionally biased region" description="Low complexity" evidence="3">
    <location>
        <begin position="1181"/>
        <end position="1206"/>
    </location>
</feature>
<evidence type="ECO:0000313" key="5">
    <source>
        <dbReference type="Proteomes" id="UP001279410"/>
    </source>
</evidence>
<dbReference type="GO" id="GO:0006508">
    <property type="term" value="P:proteolysis"/>
    <property type="evidence" value="ECO:0007669"/>
    <property type="project" value="InterPro"/>
</dbReference>
<feature type="compositionally biased region" description="Basic and acidic residues" evidence="3">
    <location>
        <begin position="695"/>
        <end position="708"/>
    </location>
</feature>
<reference evidence="4" key="1">
    <citation type="submission" date="2022-08" db="EMBL/GenBank/DDBJ databases">
        <title>Genome sequencing of akame (Lates japonicus).</title>
        <authorList>
            <person name="Hashiguchi Y."/>
            <person name="Takahashi H."/>
        </authorList>
    </citation>
    <scope>NUCLEOTIDE SEQUENCE</scope>
    <source>
        <strain evidence="4">Kochi</strain>
    </source>
</reference>
<gene>
    <name evidence="4" type="ORF">AKAME5_002405600</name>
</gene>
<evidence type="ECO:0000313" key="4">
    <source>
        <dbReference type="EMBL" id="GLD72731.1"/>
    </source>
</evidence>
<dbReference type="FunFam" id="3.60.60.10:FF:000001">
    <property type="entry name" value="Secernin 1"/>
    <property type="match status" value="1"/>
</dbReference>
<feature type="compositionally biased region" description="Basic and acidic residues" evidence="3">
    <location>
        <begin position="1145"/>
        <end position="1166"/>
    </location>
</feature>
<evidence type="ECO:0000256" key="3">
    <source>
        <dbReference type="SAM" id="MobiDB-lite"/>
    </source>
</evidence>
<dbReference type="PANTHER" id="PTHR12994:SF16">
    <property type="entry name" value="SECERNIN-2"/>
    <property type="match status" value="1"/>
</dbReference>
<comment type="caution">
    <text evidence="4">The sequence shown here is derived from an EMBL/GenBank/DDBJ whole genome shotgun (WGS) entry which is preliminary data.</text>
</comment>
<feature type="compositionally biased region" description="Basic and acidic residues" evidence="3">
    <location>
        <begin position="1032"/>
        <end position="1042"/>
    </location>
</feature>
<sequence>MKVIIDIIIGTAGFAALTNRRRGSRLMVRSYIIIEGLLCSFAQVWTGPGRPLSPLKKRRMAEAPMSCDCFVSLPPGSRDDHVIFGKNSDRPRDEVQEVAHFPAASHPPGSMLECTYIQIPQVEQTHAVILSKPAWMWGAEMGANDQGVCIGNEAVWTREPVAPGEALLGMDLVRLGLERGDSAWAALTVITGLLEQHGQGGQCKEDPEPFSYHNTFLLVDRSEAWVLETAGKLWVAQKVTEGVKNISNQLTIGTEISEEHPELRNVAQAQGWWDSGSEFNFSQVFSPENPPARMELAKQRYKGGTELLQQHDGSVTAEVMMSILRDKPSGICMDSGGFCTTGSMVSVLPRDKGLPCIHFFTATPDPSRSIFKPFIFSDCSTPVLRVVSPQFGPDDPVRKQPRFQSQVDRRHDLYKAHQVALSNMETNPDQGLAVYEILRDLESQCLILPVRSALRWTPLALAEWQEKALGLLKLCVPSSTFSPGAPLKESGVVQWNSCCSCCEMMYSNRSEHSHRRQYGDRGSRQRDDYDDRWEERRETYRDVPRDPYHKYGVDGHSNTERTNRSREYSDSPKRLYSKDSVSKDWSRKSPVRRRMSSPDWGAAEKKRRRYTEDDEDDYRYRREPEDKTFRQSPDSFSRLHLPKDFKHTLPQEVDFKYRKTSQDSRHRHRQEEFTYRPQHDDYRLLSGYYRERGRHERSWDDSEERTRSQECSTKSLGKPRERDGSPFTDHEDHHHNRARFPLNESSRQAFESDVTNQSPTVPEQKSTKGFQRFLDVLNKGVRLINRRRDHKLYTIDDPHSSTGVNVGWEEHSPASHNFYSKDLEVENPDGEPLEIDEEDGELARKRKELRVIEERIIFKRATLALKKVEPFVKNTTPPGLSCNEQSATCKGETLRDRVKLILQKRHSLSFLSKVQSPRERMNTSSLSRDGLLLEDHPLKLRVKAVLQQRHCDPCVLPTNMEVPEVTLRPPCQSVTSLANEESSNNKGFQRFLSVLNKGVDIDLLSRIVNDDSEDLNLGEELLNIQPPAVENNKSELPFRSESQRPNSGASLPGHSRTNSRERKTDLLSRERSPNERLLLPGDEEKKKDRGDESFSSSSRSKSPPAVKRKKEEEKQMVDEQCEQLQNILKTLGLTLEVEEMSKLADRTQERLYGKKHEGKLGADSRGEQVSQQRGSHRHCRSSSSSSSSASSSRSTSRSFSPSPSRQYRSHSRDSKRRRVSESSCSRDSRERSRSRDGLTHQDGNQDNKDAKRARDKDKDRKDSQEISTYHHPYSQEQTYSHPHAAAFPAYPDYSLSQCHEYTAYHSGTYSAATNSYWTYTQGAIPPSLDPSGYPYPQNTRLHFPGSVVAPNMMYHNSFEDINLLVNPDLSKSEGQIGSASDHRCLRVITTKQSTTQSCLKQLTKGPKRKAKYKRQCRKWFQKLKERKKQQKMAAKMKRELGVAKVEASQGDEDDSKTEQSGDEKKQLTEEEIKVNLRKKSNIAQMQCTLVLKVLSGYDGLKSVERQDCLSV</sequence>
<feature type="compositionally biased region" description="Low complexity" evidence="3">
    <location>
        <begin position="1093"/>
        <end position="1102"/>
    </location>
</feature>
<dbReference type="GO" id="GO:0070004">
    <property type="term" value="F:cysteine-type exopeptidase activity"/>
    <property type="evidence" value="ECO:0007669"/>
    <property type="project" value="InterPro"/>
</dbReference>
<feature type="compositionally biased region" description="Basic and acidic residues" evidence="3">
    <location>
        <begin position="544"/>
        <end position="587"/>
    </location>
</feature>
<dbReference type="EMBL" id="BRZM01001197">
    <property type="protein sequence ID" value="GLD72731.1"/>
    <property type="molecule type" value="Genomic_DNA"/>
</dbReference>